<dbReference type="Pfam" id="PF00023">
    <property type="entry name" value="Ank"/>
    <property type="match status" value="1"/>
</dbReference>
<evidence type="ECO:0000256" key="3">
    <source>
        <dbReference type="PROSITE-ProRule" id="PRU00023"/>
    </source>
</evidence>
<organism evidence="4 5">
    <name type="scientific">Cardiosporidium cionae</name>
    <dbReference type="NCBI Taxonomy" id="476202"/>
    <lineage>
        <taxon>Eukaryota</taxon>
        <taxon>Sar</taxon>
        <taxon>Alveolata</taxon>
        <taxon>Apicomplexa</taxon>
        <taxon>Aconoidasida</taxon>
        <taxon>Nephromycida</taxon>
        <taxon>Cardiosporidium</taxon>
    </lineage>
</organism>
<feature type="non-terminal residue" evidence="4">
    <location>
        <position position="254"/>
    </location>
</feature>
<evidence type="ECO:0000313" key="5">
    <source>
        <dbReference type="Proteomes" id="UP000823046"/>
    </source>
</evidence>
<feature type="repeat" description="ANK" evidence="3">
    <location>
        <begin position="221"/>
        <end position="253"/>
    </location>
</feature>
<evidence type="ECO:0000313" key="4">
    <source>
        <dbReference type="EMBL" id="KAF8819091.1"/>
    </source>
</evidence>
<keyword evidence="2 3" id="KW-0040">ANK repeat</keyword>
<accession>A0ABQ7J4Z7</accession>
<dbReference type="PROSITE" id="PS50088">
    <property type="entry name" value="ANK_REPEAT"/>
    <property type="match status" value="2"/>
</dbReference>
<dbReference type="SMART" id="SM00248">
    <property type="entry name" value="ANK"/>
    <property type="match status" value="6"/>
</dbReference>
<dbReference type="PANTHER" id="PTHR24173:SF74">
    <property type="entry name" value="ANKYRIN REPEAT DOMAIN-CONTAINING PROTEIN 16"/>
    <property type="match status" value="1"/>
</dbReference>
<dbReference type="EMBL" id="JADAQX010000968">
    <property type="protein sequence ID" value="KAF8819091.1"/>
    <property type="molecule type" value="Genomic_DNA"/>
</dbReference>
<sequence length="254" mass="28719">MFYISMMQETFFKLIKKGNAEELQYLLQKCTTDPSLLDVNQHTSEGVTGLQMAIENEDIDVTQMLLQCPYVNVNKVDAKLNWPPLFFCLSGGSTCYDLLKLILTLRKDCFLHHKDSLERTALHLVAISNLAFQAQLLIDYKADLNAKTLEGDTPLHLAIRHGSTEVALILIERNALLDVKNESKQTPLHLAVMEKAANLTNILLKLLEEKDIDFNSLQDCDGCTPLHIAVKAQHRGLIDLLTQKGFRWDLKNSE</sequence>
<dbReference type="SUPFAM" id="SSF48403">
    <property type="entry name" value="Ankyrin repeat"/>
    <property type="match status" value="1"/>
</dbReference>
<dbReference type="InterPro" id="IPR036770">
    <property type="entry name" value="Ankyrin_rpt-contain_sf"/>
</dbReference>
<keyword evidence="5" id="KW-1185">Reference proteome</keyword>
<protein>
    <submittedName>
        <fullName evidence="4">Ankyrin repeat-containing protein</fullName>
    </submittedName>
</protein>
<dbReference type="PROSITE" id="PS50297">
    <property type="entry name" value="ANK_REP_REGION"/>
    <property type="match status" value="2"/>
</dbReference>
<evidence type="ECO:0000256" key="1">
    <source>
        <dbReference type="ARBA" id="ARBA00022737"/>
    </source>
</evidence>
<feature type="repeat" description="ANK" evidence="3">
    <location>
        <begin position="150"/>
        <end position="182"/>
    </location>
</feature>
<proteinExistence type="predicted"/>
<dbReference type="Pfam" id="PF12796">
    <property type="entry name" value="Ank_2"/>
    <property type="match status" value="1"/>
</dbReference>
<dbReference type="InterPro" id="IPR002110">
    <property type="entry name" value="Ankyrin_rpt"/>
</dbReference>
<dbReference type="Gene3D" id="1.25.40.20">
    <property type="entry name" value="Ankyrin repeat-containing domain"/>
    <property type="match status" value="2"/>
</dbReference>
<dbReference type="PANTHER" id="PTHR24173">
    <property type="entry name" value="ANKYRIN REPEAT CONTAINING"/>
    <property type="match status" value="1"/>
</dbReference>
<keyword evidence="1" id="KW-0677">Repeat</keyword>
<evidence type="ECO:0000256" key="2">
    <source>
        <dbReference type="ARBA" id="ARBA00023043"/>
    </source>
</evidence>
<gene>
    <name evidence="4" type="ORF">IE077_001687</name>
</gene>
<comment type="caution">
    <text evidence="4">The sequence shown here is derived from an EMBL/GenBank/DDBJ whole genome shotgun (WGS) entry which is preliminary data.</text>
</comment>
<name>A0ABQ7J4Z7_9APIC</name>
<reference evidence="4 5" key="1">
    <citation type="journal article" date="2020" name="bioRxiv">
        <title>Metabolic contributions of an alphaproteobacterial endosymbiont in the apicomplexan Cardiosporidium cionae.</title>
        <authorList>
            <person name="Hunter E.S."/>
            <person name="Paight C.J."/>
            <person name="Lane C.E."/>
        </authorList>
    </citation>
    <scope>NUCLEOTIDE SEQUENCE [LARGE SCALE GENOMIC DNA]</scope>
    <source>
        <strain evidence="4">ESH_2018</strain>
    </source>
</reference>
<dbReference type="Proteomes" id="UP000823046">
    <property type="component" value="Unassembled WGS sequence"/>
</dbReference>